<dbReference type="InterPro" id="IPR004089">
    <property type="entry name" value="MCPsignal_dom"/>
</dbReference>
<proteinExistence type="inferred from homology"/>
<dbReference type="InterPro" id="IPR004090">
    <property type="entry name" value="Chemotax_Me-accpt_rcpt"/>
</dbReference>
<dbReference type="Proteomes" id="UP000680679">
    <property type="component" value="Chromosome"/>
</dbReference>
<evidence type="ECO:0000256" key="3">
    <source>
        <dbReference type="ARBA" id="ARBA00022481"/>
    </source>
</evidence>
<feature type="domain" description="Methyl-accepting transducer" evidence="12">
    <location>
        <begin position="113"/>
        <end position="323"/>
    </location>
</feature>
<keyword evidence="3" id="KW-0488">Methylation</keyword>
<evidence type="ECO:0000256" key="4">
    <source>
        <dbReference type="ARBA" id="ARBA00022500"/>
    </source>
</evidence>
<keyword evidence="6 11" id="KW-1133">Transmembrane helix</keyword>
<evidence type="ECO:0000256" key="5">
    <source>
        <dbReference type="ARBA" id="ARBA00022692"/>
    </source>
</evidence>
<dbReference type="PANTHER" id="PTHR32089:SF39">
    <property type="entry name" value="METHYL-ACCEPTING CHEMOTAXIS PROTEIN HLYB"/>
    <property type="match status" value="1"/>
</dbReference>
<evidence type="ECO:0000256" key="10">
    <source>
        <dbReference type="PROSITE-ProRule" id="PRU00284"/>
    </source>
</evidence>
<comment type="similarity">
    <text evidence="9">Belongs to the methyl-accepting chemotaxis (MCP) protein family.</text>
</comment>
<sequence>MNVARIRVGTILETLKPYWPPLLFGLAALLQVLLLPGLAPVWVGVLLPVAVWPLWLVLRAGGGATGNAARTPERDEGSLQESPDERAFWDLVVETDRLFAPLMDELRDSVRQARDLIGHAAGDLHASFNGLSDESKAQQRLVMTLISRTDQTGQGQGELIDVNDFLKANSRLLAQNVERLIDMGKHSVHVAHQIDDLSAQMAHIFEQLDGAKRIARQTNLLALNAAIEAARAGEAGRGFAVVAQEVRKLSQDAAEFNDQIRRQVEQAQLVFAETREIVGRMASQDMNASISAKGSMDDMIEQVQALNANMSVGLDELNRIVDRLQSNVGAAVRLLQFEDIARQVLERAEVRIELMDRFVAELRRIPLGQVRSAEDVDQARRRLETLHADLVATAHHAVSQSSMDEGDIELF</sequence>
<dbReference type="Gene3D" id="1.10.287.950">
    <property type="entry name" value="Methyl-accepting chemotaxis protein"/>
    <property type="match status" value="1"/>
</dbReference>
<evidence type="ECO:0000259" key="12">
    <source>
        <dbReference type="PROSITE" id="PS50111"/>
    </source>
</evidence>
<keyword evidence="8 10" id="KW-0807">Transducer</keyword>
<dbReference type="SMART" id="SM00283">
    <property type="entry name" value="MA"/>
    <property type="match status" value="1"/>
</dbReference>
<evidence type="ECO:0000256" key="8">
    <source>
        <dbReference type="ARBA" id="ARBA00023224"/>
    </source>
</evidence>
<name>A0ABN6GF76_9GAMM</name>
<evidence type="ECO:0000256" key="6">
    <source>
        <dbReference type="ARBA" id="ARBA00022989"/>
    </source>
</evidence>
<keyword evidence="4" id="KW-0145">Chemotaxis</keyword>
<evidence type="ECO:0000256" key="9">
    <source>
        <dbReference type="ARBA" id="ARBA00029447"/>
    </source>
</evidence>
<dbReference type="EMBL" id="AP024563">
    <property type="protein sequence ID" value="BCU06526.1"/>
    <property type="molecule type" value="Genomic_DNA"/>
</dbReference>
<keyword evidence="5 11" id="KW-0812">Transmembrane</keyword>
<dbReference type="PRINTS" id="PR00260">
    <property type="entry name" value="CHEMTRNSDUCR"/>
</dbReference>
<evidence type="ECO:0000256" key="11">
    <source>
        <dbReference type="SAM" id="Phobius"/>
    </source>
</evidence>
<gene>
    <name evidence="13" type="primary">mcp</name>
    <name evidence="13" type="ORF">Atep_12030</name>
</gene>
<organism evidence="13 14">
    <name type="scientific">Allochromatium tepidum</name>
    <dbReference type="NCBI Taxonomy" id="553982"/>
    <lineage>
        <taxon>Bacteria</taxon>
        <taxon>Pseudomonadati</taxon>
        <taxon>Pseudomonadota</taxon>
        <taxon>Gammaproteobacteria</taxon>
        <taxon>Chromatiales</taxon>
        <taxon>Chromatiaceae</taxon>
        <taxon>Allochromatium</taxon>
    </lineage>
</organism>
<keyword evidence="14" id="KW-1185">Reference proteome</keyword>
<reference evidence="13 14" key="1">
    <citation type="submission" date="2021-04" db="EMBL/GenBank/DDBJ databases">
        <title>Complete genome sequencing of Allochromatium tepidum strain NZ.</title>
        <authorList>
            <person name="Tsukatani Y."/>
            <person name="Mori H."/>
        </authorList>
    </citation>
    <scope>NUCLEOTIDE SEQUENCE [LARGE SCALE GENOMIC DNA]</scope>
    <source>
        <strain evidence="13 14">NZ</strain>
    </source>
</reference>
<dbReference type="SUPFAM" id="SSF58104">
    <property type="entry name" value="Methyl-accepting chemotaxis protein (MCP) signaling domain"/>
    <property type="match status" value="1"/>
</dbReference>
<protein>
    <submittedName>
        <fullName evidence="13">Chemotaxis protein</fullName>
    </submittedName>
</protein>
<evidence type="ECO:0000256" key="1">
    <source>
        <dbReference type="ARBA" id="ARBA00004651"/>
    </source>
</evidence>
<accession>A0ABN6GF76</accession>
<keyword evidence="7 11" id="KW-0472">Membrane</keyword>
<dbReference type="Pfam" id="PF00015">
    <property type="entry name" value="MCPsignal"/>
    <property type="match status" value="1"/>
</dbReference>
<evidence type="ECO:0000313" key="14">
    <source>
        <dbReference type="Proteomes" id="UP000680679"/>
    </source>
</evidence>
<dbReference type="RefSeq" id="WP_213380856.1">
    <property type="nucleotide sequence ID" value="NZ_AP024563.1"/>
</dbReference>
<comment type="subcellular location">
    <subcellularLocation>
        <location evidence="1">Cell membrane</location>
        <topology evidence="1">Multi-pass membrane protein</topology>
    </subcellularLocation>
</comment>
<keyword evidence="2" id="KW-1003">Cell membrane</keyword>
<evidence type="ECO:0000313" key="13">
    <source>
        <dbReference type="EMBL" id="BCU06526.1"/>
    </source>
</evidence>
<dbReference type="PANTHER" id="PTHR32089">
    <property type="entry name" value="METHYL-ACCEPTING CHEMOTAXIS PROTEIN MCPB"/>
    <property type="match status" value="1"/>
</dbReference>
<evidence type="ECO:0000256" key="2">
    <source>
        <dbReference type="ARBA" id="ARBA00022475"/>
    </source>
</evidence>
<evidence type="ECO:0000256" key="7">
    <source>
        <dbReference type="ARBA" id="ARBA00023136"/>
    </source>
</evidence>
<feature type="transmembrane region" description="Helical" evidence="11">
    <location>
        <begin position="22"/>
        <end position="49"/>
    </location>
</feature>
<dbReference type="PROSITE" id="PS50111">
    <property type="entry name" value="CHEMOTAXIS_TRANSDUC_2"/>
    <property type="match status" value="1"/>
</dbReference>